<organism evidence="2 3">
    <name type="scientific">Chryseobacterium gleum ATCC 35910</name>
    <dbReference type="NCBI Taxonomy" id="525257"/>
    <lineage>
        <taxon>Bacteria</taxon>
        <taxon>Pseudomonadati</taxon>
        <taxon>Bacteroidota</taxon>
        <taxon>Flavobacteriia</taxon>
        <taxon>Flavobacteriales</taxon>
        <taxon>Weeksellaceae</taxon>
        <taxon>Chryseobacterium group</taxon>
        <taxon>Chryseobacterium</taxon>
    </lineage>
</organism>
<sequence>MFITFVFKLLYNLVTFAPFPVLLRLGPKSFFQKKKQEKKESQSVHRGIAVRQKETE</sequence>
<dbReference type="EMBL" id="ACKQ02000007">
    <property type="protein sequence ID" value="EFK36048.1"/>
    <property type="molecule type" value="Genomic_DNA"/>
</dbReference>
<comment type="caution">
    <text evidence="2">The sequence shown here is derived from an EMBL/GenBank/DDBJ whole genome shotgun (WGS) entry which is preliminary data.</text>
</comment>
<proteinExistence type="predicted"/>
<evidence type="ECO:0000313" key="2">
    <source>
        <dbReference type="EMBL" id="EFK36048.1"/>
    </source>
</evidence>
<protein>
    <submittedName>
        <fullName evidence="2">Uncharacterized protein</fullName>
    </submittedName>
</protein>
<evidence type="ECO:0000313" key="3">
    <source>
        <dbReference type="Proteomes" id="UP000002969"/>
    </source>
</evidence>
<evidence type="ECO:0000256" key="1">
    <source>
        <dbReference type="SAM" id="MobiDB-lite"/>
    </source>
</evidence>
<reference evidence="2" key="1">
    <citation type="submission" date="2010-06" db="EMBL/GenBank/DDBJ databases">
        <authorList>
            <person name="Muzny D."/>
            <person name="Qin X."/>
            <person name="Buhay C."/>
            <person name="Dugan-Rocha S."/>
            <person name="Ding Y."/>
            <person name="Chen G."/>
            <person name="Hawes A."/>
            <person name="Holder M."/>
            <person name="Jhangiani S."/>
            <person name="Johnson A."/>
            <person name="Khan Z."/>
            <person name="Li Z."/>
            <person name="Liu W."/>
            <person name="Liu X."/>
            <person name="Perez L."/>
            <person name="Shen H."/>
            <person name="Wang Q."/>
            <person name="Watt J."/>
            <person name="Xi L."/>
            <person name="Xin Y."/>
            <person name="Zhou J."/>
            <person name="Deng J."/>
            <person name="Jiang H."/>
            <person name="Liu Y."/>
            <person name="Qu J."/>
            <person name="Song X.-Z."/>
            <person name="Zhang L."/>
            <person name="Villasana D."/>
            <person name="Johnson A."/>
            <person name="Liu J."/>
            <person name="Liyanage D."/>
            <person name="Lorensuhewa L."/>
            <person name="Robinson T."/>
            <person name="Song A."/>
            <person name="Song B.-B."/>
            <person name="Dinh H."/>
            <person name="Thornton R."/>
            <person name="Coyle M."/>
            <person name="Francisco L."/>
            <person name="Jackson L."/>
            <person name="Javaid M."/>
            <person name="Korchina V."/>
            <person name="Kovar C."/>
            <person name="Mata R."/>
            <person name="Mathew T."/>
            <person name="Ngo R."/>
            <person name="Nguyen L."/>
            <person name="Nguyen N."/>
            <person name="Okwuonu G."/>
            <person name="Ongeri F."/>
            <person name="Pham C."/>
            <person name="Simmons D."/>
            <person name="Wilczek-Boney K."/>
            <person name="Hale W."/>
            <person name="Jakkamsetti A."/>
            <person name="Pham P."/>
            <person name="Ruth R."/>
            <person name="San Lucas F."/>
            <person name="Warren J."/>
            <person name="Zhang J."/>
            <person name="Zhao Z."/>
            <person name="Zhou C."/>
            <person name="Zhu D."/>
            <person name="Lee S."/>
            <person name="Bess C."/>
            <person name="Blankenburg K."/>
            <person name="Forbes L."/>
            <person name="Fu Q."/>
            <person name="Gubbala S."/>
            <person name="Hirani K."/>
            <person name="Jayaseelan J.C."/>
            <person name="Lara F."/>
            <person name="Munidasa M."/>
            <person name="Palculict T."/>
            <person name="Patil S."/>
            <person name="Pu L.-L."/>
            <person name="Saada N."/>
            <person name="Tang L."/>
            <person name="Weissenberger G."/>
            <person name="Zhu Y."/>
            <person name="Hemphill L."/>
            <person name="Shang Y."/>
            <person name="Youmans B."/>
            <person name="Ayvaz T."/>
            <person name="Ross M."/>
            <person name="Santibanez J."/>
            <person name="Aqrawi P."/>
            <person name="Gross S."/>
            <person name="Joshi V."/>
            <person name="Fowler G."/>
            <person name="Nazareth L."/>
            <person name="Reid J."/>
            <person name="Worley K."/>
            <person name="Petrosino J."/>
            <person name="Highlander S."/>
            <person name="Gibbs R."/>
        </authorList>
    </citation>
    <scope>NUCLEOTIDE SEQUENCE [LARGE SCALE GENOMIC DNA]</scope>
    <source>
        <strain evidence="2">ATCC 35910</strain>
    </source>
</reference>
<dbReference type="Proteomes" id="UP000002969">
    <property type="component" value="Unassembled WGS sequence"/>
</dbReference>
<name>A0ABP2IWU6_CHRGE</name>
<gene>
    <name evidence="2" type="ORF">HMPREF0204_15117</name>
</gene>
<keyword evidence="3" id="KW-1185">Reference proteome</keyword>
<accession>A0ABP2IWU6</accession>
<feature type="region of interest" description="Disordered" evidence="1">
    <location>
        <begin position="32"/>
        <end position="56"/>
    </location>
</feature>